<comment type="caution">
    <text evidence="1">The sequence shown here is derived from an EMBL/GenBank/DDBJ whole genome shotgun (WGS) entry which is preliminary data.</text>
</comment>
<evidence type="ECO:0000313" key="1">
    <source>
        <dbReference type="EMBL" id="GIX70826.1"/>
    </source>
</evidence>
<protein>
    <submittedName>
        <fullName evidence="1">Uncharacterized protein</fullName>
    </submittedName>
</protein>
<dbReference type="AlphaFoldDB" id="A0AAV4MHB4"/>
<keyword evidence="2" id="KW-1185">Reference proteome</keyword>
<dbReference type="EMBL" id="BPLR01019701">
    <property type="protein sequence ID" value="GIX70826.1"/>
    <property type="molecule type" value="Genomic_DNA"/>
</dbReference>
<name>A0AAV4MHB4_CAEEX</name>
<gene>
    <name evidence="1" type="ORF">CEXT_297121</name>
</gene>
<organism evidence="1 2">
    <name type="scientific">Caerostris extrusa</name>
    <name type="common">Bark spider</name>
    <name type="synonym">Caerostris bankana</name>
    <dbReference type="NCBI Taxonomy" id="172846"/>
    <lineage>
        <taxon>Eukaryota</taxon>
        <taxon>Metazoa</taxon>
        <taxon>Ecdysozoa</taxon>
        <taxon>Arthropoda</taxon>
        <taxon>Chelicerata</taxon>
        <taxon>Arachnida</taxon>
        <taxon>Araneae</taxon>
        <taxon>Araneomorphae</taxon>
        <taxon>Entelegynae</taxon>
        <taxon>Araneoidea</taxon>
        <taxon>Araneidae</taxon>
        <taxon>Caerostris</taxon>
    </lineage>
</organism>
<dbReference type="Proteomes" id="UP001054945">
    <property type="component" value="Unassembled WGS sequence"/>
</dbReference>
<proteinExistence type="predicted"/>
<reference evidence="1 2" key="1">
    <citation type="submission" date="2021-06" db="EMBL/GenBank/DDBJ databases">
        <title>Caerostris extrusa draft genome.</title>
        <authorList>
            <person name="Kono N."/>
            <person name="Arakawa K."/>
        </authorList>
    </citation>
    <scope>NUCLEOTIDE SEQUENCE [LARGE SCALE GENOMIC DNA]</scope>
</reference>
<evidence type="ECO:0000313" key="2">
    <source>
        <dbReference type="Proteomes" id="UP001054945"/>
    </source>
</evidence>
<accession>A0AAV4MHB4</accession>
<sequence>MRLDCGSRKCFRVPCLRKKPNSIFHSESKSFICTPYAKLIKYRISDKSPIKRHVQIEFDTSSEMVARVDAHVQPSVSLDKAGTEQTRILRGLKRKTYYRKQRILFSRRAGDETPKKPRYF</sequence>